<evidence type="ECO:0000313" key="3">
    <source>
        <dbReference type="Proteomes" id="UP000023152"/>
    </source>
</evidence>
<keyword evidence="3" id="KW-1185">Reference proteome</keyword>
<feature type="compositionally biased region" description="Polar residues" evidence="1">
    <location>
        <begin position="88"/>
        <end position="111"/>
    </location>
</feature>
<feature type="region of interest" description="Disordered" evidence="1">
    <location>
        <begin position="1"/>
        <end position="24"/>
    </location>
</feature>
<protein>
    <submittedName>
        <fullName evidence="2">Uncharacterized protein</fullName>
    </submittedName>
</protein>
<proteinExistence type="predicted"/>
<name>X6LD50_RETFI</name>
<feature type="compositionally biased region" description="Polar residues" evidence="1">
    <location>
        <begin position="57"/>
        <end position="69"/>
    </location>
</feature>
<dbReference type="Proteomes" id="UP000023152">
    <property type="component" value="Unassembled WGS sequence"/>
</dbReference>
<feature type="non-terminal residue" evidence="2">
    <location>
        <position position="151"/>
    </location>
</feature>
<feature type="compositionally biased region" description="Basic and acidic residues" evidence="1">
    <location>
        <begin position="40"/>
        <end position="55"/>
    </location>
</feature>
<evidence type="ECO:0000256" key="1">
    <source>
        <dbReference type="SAM" id="MobiDB-lite"/>
    </source>
</evidence>
<organism evidence="2 3">
    <name type="scientific">Reticulomyxa filosa</name>
    <dbReference type="NCBI Taxonomy" id="46433"/>
    <lineage>
        <taxon>Eukaryota</taxon>
        <taxon>Sar</taxon>
        <taxon>Rhizaria</taxon>
        <taxon>Retaria</taxon>
        <taxon>Foraminifera</taxon>
        <taxon>Monothalamids</taxon>
        <taxon>Reticulomyxidae</taxon>
        <taxon>Reticulomyxa</taxon>
    </lineage>
</organism>
<reference evidence="2 3" key="1">
    <citation type="journal article" date="2013" name="Curr. Biol.">
        <title>The Genome of the Foraminiferan Reticulomyxa filosa.</title>
        <authorList>
            <person name="Glockner G."/>
            <person name="Hulsmann N."/>
            <person name="Schleicher M."/>
            <person name="Noegel A.A."/>
            <person name="Eichinger L."/>
            <person name="Gallinger C."/>
            <person name="Pawlowski J."/>
            <person name="Sierra R."/>
            <person name="Euteneuer U."/>
            <person name="Pillet L."/>
            <person name="Moustafa A."/>
            <person name="Platzer M."/>
            <person name="Groth M."/>
            <person name="Szafranski K."/>
            <person name="Schliwa M."/>
        </authorList>
    </citation>
    <scope>NUCLEOTIDE SEQUENCE [LARGE SCALE GENOMIC DNA]</scope>
</reference>
<accession>X6LD50</accession>
<evidence type="ECO:0000313" key="2">
    <source>
        <dbReference type="EMBL" id="ETN99300.1"/>
    </source>
</evidence>
<dbReference type="EMBL" id="ASPP01044358">
    <property type="protein sequence ID" value="ETN99300.1"/>
    <property type="molecule type" value="Genomic_DNA"/>
</dbReference>
<feature type="region of interest" description="Disordered" evidence="1">
    <location>
        <begin position="40"/>
        <end position="111"/>
    </location>
</feature>
<comment type="caution">
    <text evidence="2">The sequence shown here is derived from an EMBL/GenBank/DDBJ whole genome shotgun (WGS) entry which is preliminary data.</text>
</comment>
<dbReference type="AlphaFoldDB" id="X6LD50"/>
<sequence length="151" mass="16571">METTCKDMQEQDLPKAQDIVDKKEETKELVTIAMAVVSIGEEKEENRTKKDKGEDAVSSSPLSQTTNSVKIVIPLSQKKQSRAVLKSISKSRCSKSDPSQTNLKVDCTSEQAQSNRNANATIMGVTTFAATYHSHSHSNNNNNNNAIEKNS</sequence>
<gene>
    <name evidence="2" type="ORF">RFI_38181</name>
</gene>